<gene>
    <name evidence="1" type="ORF">AMECASPLE_039176</name>
</gene>
<dbReference type="EMBL" id="JAHRIP010073713">
    <property type="protein sequence ID" value="MEQ2309479.1"/>
    <property type="molecule type" value="Genomic_DNA"/>
</dbReference>
<protein>
    <submittedName>
        <fullName evidence="1">Uncharacterized protein</fullName>
    </submittedName>
</protein>
<sequence>MFKKKKISFSSTSTVNMIKICVLGRGAGGVGVKVRDHEQRPRSESWTQQKIKASSAIKKIKIYVLTSAELSCTMSHRSNRTRTVLQQEQRKSSKHDLNVSELLQKVFPMLTKGDAGEEETLSLLSLYFTVRKKEIKNI</sequence>
<dbReference type="Proteomes" id="UP001469553">
    <property type="component" value="Unassembled WGS sequence"/>
</dbReference>
<accession>A0ABV0ZTA7</accession>
<proteinExistence type="predicted"/>
<name>A0ABV0ZTA7_9TELE</name>
<organism evidence="1 2">
    <name type="scientific">Ameca splendens</name>
    <dbReference type="NCBI Taxonomy" id="208324"/>
    <lineage>
        <taxon>Eukaryota</taxon>
        <taxon>Metazoa</taxon>
        <taxon>Chordata</taxon>
        <taxon>Craniata</taxon>
        <taxon>Vertebrata</taxon>
        <taxon>Euteleostomi</taxon>
        <taxon>Actinopterygii</taxon>
        <taxon>Neopterygii</taxon>
        <taxon>Teleostei</taxon>
        <taxon>Neoteleostei</taxon>
        <taxon>Acanthomorphata</taxon>
        <taxon>Ovalentaria</taxon>
        <taxon>Atherinomorphae</taxon>
        <taxon>Cyprinodontiformes</taxon>
        <taxon>Goodeidae</taxon>
        <taxon>Ameca</taxon>
    </lineage>
</organism>
<comment type="caution">
    <text evidence="1">The sequence shown here is derived from an EMBL/GenBank/DDBJ whole genome shotgun (WGS) entry which is preliminary data.</text>
</comment>
<evidence type="ECO:0000313" key="1">
    <source>
        <dbReference type="EMBL" id="MEQ2309479.1"/>
    </source>
</evidence>
<keyword evidence="2" id="KW-1185">Reference proteome</keyword>
<evidence type="ECO:0000313" key="2">
    <source>
        <dbReference type="Proteomes" id="UP001469553"/>
    </source>
</evidence>
<reference evidence="1 2" key="1">
    <citation type="submission" date="2021-06" db="EMBL/GenBank/DDBJ databases">
        <authorList>
            <person name="Palmer J.M."/>
        </authorList>
    </citation>
    <scope>NUCLEOTIDE SEQUENCE [LARGE SCALE GENOMIC DNA]</scope>
    <source>
        <strain evidence="1 2">AS_MEX2019</strain>
        <tissue evidence="1">Muscle</tissue>
    </source>
</reference>